<protein>
    <submittedName>
        <fullName evidence="1">Uncharacterized protein</fullName>
    </submittedName>
</protein>
<evidence type="ECO:0000313" key="2">
    <source>
        <dbReference type="Proteomes" id="UP001243375"/>
    </source>
</evidence>
<accession>A0ACC2WPJ0</accession>
<dbReference type="EMBL" id="JASBWU010000021">
    <property type="protein sequence ID" value="KAJ9113678.1"/>
    <property type="molecule type" value="Genomic_DNA"/>
</dbReference>
<sequence>MTSHNNNDEHSSQNDGSSANTQPQQEDHSSMISRTFKTTDGREVTVAVMTDEEMARLAASLVNTEWSGTVFQESHNEAPQEPETAKDLWNKVSGVAQSTAEEAGRNNAPPAAKATPKKTS</sequence>
<name>A0ACC2WPJ0_9TREE</name>
<proteinExistence type="predicted"/>
<evidence type="ECO:0000313" key="1">
    <source>
        <dbReference type="EMBL" id="KAJ9113678.1"/>
    </source>
</evidence>
<comment type="caution">
    <text evidence="1">The sequence shown here is derived from an EMBL/GenBank/DDBJ whole genome shotgun (WGS) entry which is preliminary data.</text>
</comment>
<organism evidence="1 2">
    <name type="scientific">Naganishia vaughanmartiniae</name>
    <dbReference type="NCBI Taxonomy" id="1424756"/>
    <lineage>
        <taxon>Eukaryota</taxon>
        <taxon>Fungi</taxon>
        <taxon>Dikarya</taxon>
        <taxon>Basidiomycota</taxon>
        <taxon>Agaricomycotina</taxon>
        <taxon>Tremellomycetes</taxon>
        <taxon>Filobasidiales</taxon>
        <taxon>Filobasidiaceae</taxon>
        <taxon>Naganishia</taxon>
    </lineage>
</organism>
<reference evidence="1" key="1">
    <citation type="submission" date="2023-04" db="EMBL/GenBank/DDBJ databases">
        <title>Draft Genome sequencing of Naganishia species isolated from polar environments using Oxford Nanopore Technology.</title>
        <authorList>
            <person name="Leo P."/>
            <person name="Venkateswaran K."/>
        </authorList>
    </citation>
    <scope>NUCLEOTIDE SEQUENCE</scope>
    <source>
        <strain evidence="1">MNA-CCFEE 5425</strain>
    </source>
</reference>
<gene>
    <name evidence="1" type="ORF">QFC22_005987</name>
</gene>
<keyword evidence="2" id="KW-1185">Reference proteome</keyword>
<dbReference type="Proteomes" id="UP001243375">
    <property type="component" value="Unassembled WGS sequence"/>
</dbReference>